<dbReference type="Gene3D" id="1.10.1300.10">
    <property type="entry name" value="3'5'-cyclic nucleotide phosphodiesterase, catalytic domain"/>
    <property type="match status" value="1"/>
</dbReference>
<evidence type="ECO:0000256" key="2">
    <source>
        <dbReference type="ARBA" id="ARBA00022723"/>
    </source>
</evidence>
<accession>A0A1J4J7V5</accession>
<evidence type="ECO:0000256" key="5">
    <source>
        <dbReference type="PIRSR" id="PIRSR623088-2"/>
    </source>
</evidence>
<dbReference type="InterPro" id="IPR003018">
    <property type="entry name" value="GAF"/>
</dbReference>
<keyword evidence="1" id="KW-0140">cGMP</keyword>
<dbReference type="SUPFAM" id="SSF55781">
    <property type="entry name" value="GAF domain-like"/>
    <property type="match status" value="4"/>
</dbReference>
<evidence type="ECO:0000256" key="1">
    <source>
        <dbReference type="ARBA" id="ARBA00022535"/>
    </source>
</evidence>
<gene>
    <name evidence="9" type="ORF">TRFO_10916</name>
</gene>
<dbReference type="Pfam" id="PF01590">
    <property type="entry name" value="GAF"/>
    <property type="match status" value="2"/>
</dbReference>
<dbReference type="PROSITE" id="PS51845">
    <property type="entry name" value="PDEASE_I_2"/>
    <property type="match status" value="1"/>
</dbReference>
<dbReference type="OrthoDB" id="295473at2759"/>
<dbReference type="PRINTS" id="PR00387">
    <property type="entry name" value="PDIESTERASE1"/>
</dbReference>
<dbReference type="SMART" id="SM00471">
    <property type="entry name" value="HDc"/>
    <property type="match status" value="1"/>
</dbReference>
<reference evidence="9" key="1">
    <citation type="submission" date="2016-10" db="EMBL/GenBank/DDBJ databases">
        <authorList>
            <person name="Benchimol M."/>
            <person name="Almeida L.G."/>
            <person name="Vasconcelos A.T."/>
            <person name="Perreira-Neves A."/>
            <person name="Rosa I.A."/>
            <person name="Tasca T."/>
            <person name="Bogo M.R."/>
            <person name="de Souza W."/>
        </authorList>
    </citation>
    <scope>NUCLEOTIDE SEQUENCE [LARGE SCALE GENOMIC DNA]</scope>
    <source>
        <strain evidence="9">K</strain>
    </source>
</reference>
<feature type="region of interest" description="Disordered" evidence="7">
    <location>
        <begin position="1"/>
        <end position="29"/>
    </location>
</feature>
<dbReference type="GeneID" id="94830436"/>
<protein>
    <submittedName>
        <fullName evidence="9">3'5'-cyclic nucleotide phosphodiesterase family protein</fullName>
    </submittedName>
</protein>
<feature type="compositionally biased region" description="Polar residues" evidence="7">
    <location>
        <begin position="15"/>
        <end position="29"/>
    </location>
</feature>
<sequence length="1079" mass="122575">MNRSSFRSSYRKGPTKSSISNIISKPHPQGTQVLTKHSYMVNSNANIKAADRSDSPVQSSRLTFDADQLMDSFIEKAMNHPLYQCVEEFLREKFNAKTAIYWQEIPNAQILYSPSLKLTNEHSTGIVGNCYFQRNIVRISSCSSHPSFSSQIDGKIASANASLLLFPLVDWRNTLTAVCQVVSEQGEFSIEDEAFAKWFTRKFKMLSKWFKVNYADDTSLYEIMQLTDRDNFQQMISRKMVTTFDCREFEIWKYEKKIDKMFRYNEPIDPTESGIVGDSLTREQSINCILNRLNSSYNPKIDGNVDESILSIPVTEKEREVVYSVVVRGSNHKIFTKDDEDALKRMAPFVLLGAANADAFSNVNSAFQTSRIEQESLAALLEVVEALSSQLDSSKLTDIILEKGRQLTNADRCSLFLKSEGKDELESYYQTGLREPIVIPVDSGVAGKTISEKKVFMIQDAYQTDFFDPSTDKQTGYRTKSILSVPIYSSIGNDVIGVTEMMNKQGDQSNIGFTEWDSKVIQIFNIFCGISLENARLFKESVNKTTQLKSFFDTAFSLSTSEDIHRQLSDILKNAKETLDAERATIFLVDEVAQVLTPFIVDGGSLPSSIPMLNGIAAAVAKSKKGVVENDCYHNPDFNRQIDAGSGYKTRSLIASPVLSSDGAIMGVVEMLNKKNGDFRQEDLVTTNAFATCASVALQKSQLKDMVKYGEAESEVNKIMTESERQLYTIPEKLQLTEEEKKTVVSLNCFAVDFAGVGHFKELFYFYSLFNLLEQFQITNERFFRFIYTMRRQYTGTSYHNWTHACDVTQYVTYQLLISHADKILKADELFVMLTSAICHDANHEGLNNVYNVKAETPLGILFKDTSVMEMHHITVAIPIILREDINLFKSFDDTEVKKIWTLFIRIILATDMAHHFELVKKAQGLMDNNEFSWEDPEHRLLVMQLLIKVADISNVSRPFDYADKWCDILNVEFFRQGDLEKETGIGLTSPLNDREHPDKPKSQIGFYNFICIPLYMAISRILPELQVNADSVKANLEVWKSMAAAKAEAEKKEEEQKKAAEEKKEEEEKKTAEEKKEE</sequence>
<evidence type="ECO:0000313" key="9">
    <source>
        <dbReference type="EMBL" id="OHS94753.1"/>
    </source>
</evidence>
<feature type="active site" description="Proton donor" evidence="4">
    <location>
        <position position="800"/>
    </location>
</feature>
<evidence type="ECO:0000256" key="7">
    <source>
        <dbReference type="SAM" id="MobiDB-lite"/>
    </source>
</evidence>
<evidence type="ECO:0000313" key="10">
    <source>
        <dbReference type="Proteomes" id="UP000179807"/>
    </source>
</evidence>
<organism evidence="9 10">
    <name type="scientific">Tritrichomonas foetus</name>
    <dbReference type="NCBI Taxonomy" id="1144522"/>
    <lineage>
        <taxon>Eukaryota</taxon>
        <taxon>Metamonada</taxon>
        <taxon>Parabasalia</taxon>
        <taxon>Tritrichomonadida</taxon>
        <taxon>Tritrichomonadidae</taxon>
        <taxon>Tritrichomonas</taxon>
    </lineage>
</organism>
<dbReference type="PANTHER" id="PTHR11347">
    <property type="entry name" value="CYCLIC NUCLEOTIDE PHOSPHODIESTERASE"/>
    <property type="match status" value="1"/>
</dbReference>
<feature type="region of interest" description="Disordered" evidence="7">
    <location>
        <begin position="1048"/>
        <end position="1079"/>
    </location>
</feature>
<name>A0A1J4J7V5_9EUKA</name>
<dbReference type="InterPro" id="IPR029016">
    <property type="entry name" value="GAF-like_dom_sf"/>
</dbReference>
<dbReference type="SMART" id="SM00065">
    <property type="entry name" value="GAF"/>
    <property type="match status" value="2"/>
</dbReference>
<feature type="binding site" evidence="5">
    <location>
        <position position="1004"/>
    </location>
    <ligand>
        <name>AMP</name>
        <dbReference type="ChEBI" id="CHEBI:456215"/>
    </ligand>
</feature>
<feature type="binding site" evidence="6">
    <location>
        <position position="841"/>
    </location>
    <ligand>
        <name>Zn(2+)</name>
        <dbReference type="ChEBI" id="CHEBI:29105"/>
        <label>2</label>
    </ligand>
</feature>
<feature type="binding site" evidence="6">
    <location>
        <position position="840"/>
    </location>
    <ligand>
        <name>Zn(2+)</name>
        <dbReference type="ChEBI" id="CHEBI:29105"/>
        <label>1</label>
    </ligand>
</feature>
<feature type="binding site" evidence="5">
    <location>
        <begin position="800"/>
        <end position="804"/>
    </location>
    <ligand>
        <name>AMP</name>
        <dbReference type="ChEBI" id="CHEBI:456215"/>
    </ligand>
</feature>
<evidence type="ECO:0000259" key="8">
    <source>
        <dbReference type="PROSITE" id="PS51845"/>
    </source>
</evidence>
<dbReference type="SUPFAM" id="SSF109604">
    <property type="entry name" value="HD-domain/PDEase-like"/>
    <property type="match status" value="1"/>
</dbReference>
<feature type="binding site" evidence="5">
    <location>
        <position position="841"/>
    </location>
    <ligand>
        <name>AMP</name>
        <dbReference type="ChEBI" id="CHEBI:456215"/>
    </ligand>
</feature>
<feature type="domain" description="PDEase" evidence="8">
    <location>
        <begin position="723"/>
        <end position="1047"/>
    </location>
</feature>
<dbReference type="AlphaFoldDB" id="A0A1J4J7V5"/>
<feature type="binding site" evidence="6">
    <location>
        <position position="804"/>
    </location>
    <ligand>
        <name>Zn(2+)</name>
        <dbReference type="ChEBI" id="CHEBI:29105"/>
        <label>1</label>
    </ligand>
</feature>
<keyword evidence="10" id="KW-1185">Reference proteome</keyword>
<comment type="caution">
    <text evidence="9">The sequence shown here is derived from an EMBL/GenBank/DDBJ whole genome shotgun (WGS) entry which is preliminary data.</text>
</comment>
<dbReference type="GO" id="GO:0046872">
    <property type="term" value="F:metal ion binding"/>
    <property type="evidence" value="ECO:0007669"/>
    <property type="project" value="UniProtKB-KW"/>
</dbReference>
<dbReference type="GO" id="GO:0004114">
    <property type="term" value="F:3',5'-cyclic-nucleotide phosphodiesterase activity"/>
    <property type="evidence" value="ECO:0007669"/>
    <property type="project" value="InterPro"/>
</dbReference>
<dbReference type="Pfam" id="PF00233">
    <property type="entry name" value="PDEase_I"/>
    <property type="match status" value="1"/>
</dbReference>
<dbReference type="EMBL" id="MLAK01001293">
    <property type="protein sequence ID" value="OHS94753.1"/>
    <property type="molecule type" value="Genomic_DNA"/>
</dbReference>
<dbReference type="Gene3D" id="3.30.450.40">
    <property type="match status" value="3"/>
</dbReference>
<dbReference type="Proteomes" id="UP000179807">
    <property type="component" value="Unassembled WGS sequence"/>
</dbReference>
<evidence type="ECO:0000256" key="3">
    <source>
        <dbReference type="ARBA" id="ARBA00022801"/>
    </source>
</evidence>
<proteinExistence type="predicted"/>
<dbReference type="InterPro" id="IPR023088">
    <property type="entry name" value="PDEase"/>
</dbReference>
<dbReference type="RefSeq" id="XP_068347890.1">
    <property type="nucleotide sequence ID" value="XM_068495732.1"/>
</dbReference>
<dbReference type="InterPro" id="IPR002073">
    <property type="entry name" value="PDEase_catalytic_dom"/>
</dbReference>
<evidence type="ECO:0000256" key="4">
    <source>
        <dbReference type="PIRSR" id="PIRSR623088-1"/>
    </source>
</evidence>
<keyword evidence="2 6" id="KW-0479">Metal-binding</keyword>
<feature type="binding site" evidence="5">
    <location>
        <position position="952"/>
    </location>
    <ligand>
        <name>AMP</name>
        <dbReference type="ChEBI" id="CHEBI:456215"/>
    </ligand>
</feature>
<feature type="binding site" evidence="6">
    <location>
        <position position="952"/>
    </location>
    <ligand>
        <name>Zn(2+)</name>
        <dbReference type="ChEBI" id="CHEBI:29105"/>
        <label>1</label>
    </ligand>
</feature>
<evidence type="ECO:0000256" key="6">
    <source>
        <dbReference type="PIRSR" id="PIRSR623088-3"/>
    </source>
</evidence>
<dbReference type="VEuPathDB" id="TrichDB:TRFO_10916"/>
<dbReference type="GO" id="GO:0007165">
    <property type="term" value="P:signal transduction"/>
    <property type="evidence" value="ECO:0007669"/>
    <property type="project" value="InterPro"/>
</dbReference>
<keyword evidence="3" id="KW-0378">Hydrolase</keyword>
<dbReference type="InterPro" id="IPR036971">
    <property type="entry name" value="PDEase_catalytic_dom_sf"/>
</dbReference>
<dbReference type="InterPro" id="IPR003607">
    <property type="entry name" value="HD/PDEase_dom"/>
</dbReference>
<feature type="binding site" evidence="6">
    <location>
        <position position="841"/>
    </location>
    <ligand>
        <name>Zn(2+)</name>
        <dbReference type="ChEBI" id="CHEBI:29105"/>
        <label>1</label>
    </ligand>
</feature>